<protein>
    <recommendedName>
        <fullName evidence="2">Cell wall alpha-1,3-glucan synthase Mok11-14/Ags1-like transmembrane domain-containing protein</fullName>
    </recommendedName>
</protein>
<comment type="caution">
    <text evidence="3">The sequence shown here is derived from an EMBL/GenBank/DDBJ whole genome shotgun (WGS) entry which is preliminary data.</text>
</comment>
<dbReference type="PANTHER" id="PTHR47182">
    <property type="entry name" value="CELL WALL ALPHA-1,3-GLUCAN SYNTHASE AGS1-RELATED"/>
    <property type="match status" value="1"/>
</dbReference>
<keyword evidence="1" id="KW-1133">Transmembrane helix</keyword>
<feature type="non-terminal residue" evidence="3">
    <location>
        <position position="1"/>
    </location>
</feature>
<reference evidence="3" key="1">
    <citation type="submission" date="2022-06" db="EMBL/GenBank/DDBJ databases">
        <authorList>
            <consortium name="SYNGENTA / RWTH Aachen University"/>
        </authorList>
    </citation>
    <scope>NUCLEOTIDE SEQUENCE</scope>
</reference>
<dbReference type="GO" id="GO:0009277">
    <property type="term" value="C:fungal-type cell wall"/>
    <property type="evidence" value="ECO:0007669"/>
    <property type="project" value="TreeGrafter"/>
</dbReference>
<feature type="transmembrane region" description="Helical" evidence="1">
    <location>
        <begin position="77"/>
        <end position="95"/>
    </location>
</feature>
<proteinExistence type="predicted"/>
<keyword evidence="1" id="KW-0812">Transmembrane</keyword>
<dbReference type="EMBL" id="CALTRL010000140">
    <property type="protein sequence ID" value="CAH7666589.1"/>
    <property type="molecule type" value="Genomic_DNA"/>
</dbReference>
<keyword evidence="4" id="KW-1185">Reference proteome</keyword>
<dbReference type="GO" id="GO:0070600">
    <property type="term" value="P:fungal-type cell wall (1-&gt;3)-alpha-glucan biosynthetic process"/>
    <property type="evidence" value="ECO:0007669"/>
    <property type="project" value="TreeGrafter"/>
</dbReference>
<evidence type="ECO:0000256" key="1">
    <source>
        <dbReference type="SAM" id="Phobius"/>
    </source>
</evidence>
<evidence type="ECO:0000259" key="2">
    <source>
        <dbReference type="Pfam" id="PF26127"/>
    </source>
</evidence>
<dbReference type="PANTHER" id="PTHR47182:SF2">
    <property type="entry name" value="CELL WALL ALPHA-1,3-GLUCAN SYNTHASE AGS1"/>
    <property type="match status" value="1"/>
</dbReference>
<sequence length="113" mass="12411">VLDAVQGVGLGMILLQTLSRVHVAARLCLAQIIGATAVIAARATAPNRIGPGNVFSDLGFWDPSGRLNESPVANWEFWVALACQLVIVASYLVLFRREVRHHFYDRINLLLIC</sequence>
<dbReference type="InterPro" id="IPR058654">
    <property type="entry name" value="Mok11-14/Ags1-like_TM"/>
</dbReference>
<dbReference type="Proteomes" id="UP001153365">
    <property type="component" value="Unassembled WGS sequence"/>
</dbReference>
<accession>A0AAV0AGI6</accession>
<name>A0AAV0AGI6_PHAPC</name>
<feature type="domain" description="Cell wall alpha-1,3-glucan synthase Mok11-14/Ags1-like transmembrane" evidence="2">
    <location>
        <begin position="1"/>
        <end position="98"/>
    </location>
</feature>
<dbReference type="Pfam" id="PF26127">
    <property type="entry name" value="12TM_Mok13"/>
    <property type="match status" value="1"/>
</dbReference>
<keyword evidence="1" id="KW-0472">Membrane</keyword>
<organism evidence="3 4">
    <name type="scientific">Phakopsora pachyrhizi</name>
    <name type="common">Asian soybean rust disease fungus</name>
    <dbReference type="NCBI Taxonomy" id="170000"/>
    <lineage>
        <taxon>Eukaryota</taxon>
        <taxon>Fungi</taxon>
        <taxon>Dikarya</taxon>
        <taxon>Basidiomycota</taxon>
        <taxon>Pucciniomycotina</taxon>
        <taxon>Pucciniomycetes</taxon>
        <taxon>Pucciniales</taxon>
        <taxon>Phakopsoraceae</taxon>
        <taxon>Phakopsora</taxon>
    </lineage>
</organism>
<gene>
    <name evidence="3" type="ORF">PPACK8108_LOCUS959</name>
</gene>
<dbReference type="GO" id="GO:0047657">
    <property type="term" value="F:alpha-1,3-glucan synthase activity"/>
    <property type="evidence" value="ECO:0007669"/>
    <property type="project" value="TreeGrafter"/>
</dbReference>
<evidence type="ECO:0000313" key="4">
    <source>
        <dbReference type="Proteomes" id="UP001153365"/>
    </source>
</evidence>
<dbReference type="AlphaFoldDB" id="A0AAV0AGI6"/>
<evidence type="ECO:0000313" key="3">
    <source>
        <dbReference type="EMBL" id="CAH7666589.1"/>
    </source>
</evidence>
<dbReference type="InterPro" id="IPR058655">
    <property type="entry name" value="Mok11-14/Ags1-like"/>
</dbReference>